<dbReference type="InterPro" id="IPR057672">
    <property type="entry name" value="TPR_IPO4/5"/>
</dbReference>
<dbReference type="KEGG" id="muo:115456977"/>
<keyword evidence="8" id="KW-0539">Nucleus</keyword>
<evidence type="ECO:0000313" key="15">
    <source>
        <dbReference type="RefSeq" id="XP_030042258.1"/>
    </source>
</evidence>
<evidence type="ECO:0000313" key="16">
    <source>
        <dbReference type="RefSeq" id="XP_030042259.1"/>
    </source>
</evidence>
<dbReference type="Gene3D" id="1.25.10.10">
    <property type="entry name" value="Leucine-rich Repeat Variant"/>
    <property type="match status" value="1"/>
</dbReference>
<feature type="repeat" description="HEAT" evidence="9">
    <location>
        <begin position="901"/>
        <end position="939"/>
    </location>
</feature>
<evidence type="ECO:0000313" key="12">
    <source>
        <dbReference type="Proteomes" id="UP000515156"/>
    </source>
</evidence>
<keyword evidence="3" id="KW-0813">Transport</keyword>
<dbReference type="Pfam" id="PF25780">
    <property type="entry name" value="TPR_IPO5"/>
    <property type="match status" value="1"/>
</dbReference>
<dbReference type="PROSITE" id="PS50077">
    <property type="entry name" value="HEAT_REPEAT"/>
    <property type="match status" value="1"/>
</dbReference>
<evidence type="ECO:0000256" key="10">
    <source>
        <dbReference type="SAM" id="MobiDB-lite"/>
    </source>
</evidence>
<evidence type="ECO:0000256" key="6">
    <source>
        <dbReference type="ARBA" id="ARBA00022927"/>
    </source>
</evidence>
<dbReference type="AlphaFoldDB" id="A0A6P7WPG0"/>
<dbReference type="InterPro" id="IPR021133">
    <property type="entry name" value="HEAT_type_2"/>
</dbReference>
<dbReference type="Pfam" id="PF02985">
    <property type="entry name" value="HEAT"/>
    <property type="match status" value="1"/>
</dbReference>
<dbReference type="PROSITE" id="PS50166">
    <property type="entry name" value="IMPORTIN_B_NT"/>
    <property type="match status" value="1"/>
</dbReference>
<sequence length="1082" mass="121000">MAGILESILTNLLQPDNAVIQQATAQLKEAFKDPAVLGVMCEVLTTSSNPQIRQFAAVLVRRRLTKHWKQVNAALRENLKSLVLEAIQREPEHKVRHAVAQLTAVILKNETLQKWPQLLVFLQQSSRSSVPDQRQVGLLLLSTVVETSTEAFQPHFRDLLRLFHQTLTDRSNKAILHYSIQTITVMASYMGTDEMNLMRSLIPKIIAAIKELIRLDEVQAIEAMEVFDELMESEVSIIVQHLYEVVHFCLEIAANRELGDNLRVKALACISFLVKLKSKAIVKQKLLAPILNTLFPIMSAEPPLGEMDPEDNEDDDSDIEEDAEVQTPKHFSVQVVDILALHLPPEKLFPQLTPLMEPALLSANPYQRKAGLMCLAVLSEGCADHMRHKHLQPMLQIVCQALGDESQVVRNAALFALGQFSENLQPDISNFSEEIMPLLLNYFSSLEPSHIGHLEKAYYALENFVENLGPKIEPYLPTLMERMLSSLRDSERNRIKELSVSTIGSIATAAESLLLPYFPAVIEHLKGYLVNTHEDFRPVQIQSLETLGLLARTLGKDAFLPLSEECCQLGLNLSDQVDDPDLRRCTYSLFGALSLMMGDSISPHLEKMTTLMRLSLKSTEGVVTHYNENKSFLLFDDDDEAEEDNSQIHDEEIEDDDPDIEGFTVENAYIDEKEDACIALGEIALNASGAFMPYLEPCFEEVFKHHESPHMNIRKAVYETLGQFCRALHLICQNSPSQQNSEALQKMLDLVFPVFFKSIQEDKERLVVMSILEAMNDIVKDCKSVAMQDARRLGEICQVVRLVLQQKTCCQDPEAEDGEDDDGQQAEYDSMLIEYAGEGIPLLALAVGGQIFAPYFAGFLPLLLSKMKPNSSASDKSFAMGTIAETVQELGLFSAQFLPRLLPVLLAGARDENEEVRSNSVFGLGVVVEQGKEAAFEHYPNILGVLSSIIAQEENARVKDNVCGAVSRLIMTSPDRVPVDQVLPVLLRSMPLRDDFEENTTSFSCIAFLYKENPKQVVLHMKEVVRIFSHVLGTEEIKPETIATILLLLKDMAQRFPQELQSAIMSLPADKATKINTALAAP</sequence>
<dbReference type="GO" id="GO:0031267">
    <property type="term" value="F:small GTPase binding"/>
    <property type="evidence" value="ECO:0007669"/>
    <property type="project" value="InterPro"/>
</dbReference>
<dbReference type="InterPro" id="IPR058584">
    <property type="entry name" value="IMB1_TNPO1-like_TPR"/>
</dbReference>
<proteinExistence type="predicted"/>
<feature type="domain" description="Importin N-terminal" evidence="11">
    <location>
        <begin position="23"/>
        <end position="89"/>
    </location>
</feature>
<dbReference type="InterPro" id="IPR011989">
    <property type="entry name" value="ARM-like"/>
</dbReference>
<dbReference type="OrthoDB" id="7862313at2759"/>
<evidence type="ECO:0000256" key="3">
    <source>
        <dbReference type="ARBA" id="ARBA00022448"/>
    </source>
</evidence>
<dbReference type="PANTHER" id="PTHR10527">
    <property type="entry name" value="IMPORTIN BETA"/>
    <property type="match status" value="1"/>
</dbReference>
<evidence type="ECO:0000313" key="13">
    <source>
        <dbReference type="RefSeq" id="XP_030042256.1"/>
    </source>
</evidence>
<dbReference type="InterPro" id="IPR000357">
    <property type="entry name" value="HEAT"/>
</dbReference>
<dbReference type="GO" id="GO:0005634">
    <property type="term" value="C:nucleus"/>
    <property type="evidence" value="ECO:0007669"/>
    <property type="project" value="UniProtKB-SubCell"/>
</dbReference>
<evidence type="ECO:0000256" key="8">
    <source>
        <dbReference type="ARBA" id="ARBA00023242"/>
    </source>
</evidence>
<keyword evidence="4" id="KW-0963">Cytoplasm</keyword>
<dbReference type="GeneID" id="115456977"/>
<dbReference type="GO" id="GO:0006606">
    <property type="term" value="P:protein import into nucleus"/>
    <property type="evidence" value="ECO:0007669"/>
    <property type="project" value="InterPro"/>
</dbReference>
<dbReference type="RefSeq" id="XP_030042257.1">
    <property type="nucleotide sequence ID" value="XM_030186397.1"/>
</dbReference>
<keyword evidence="7" id="KW-0007">Acetylation</keyword>
<keyword evidence="6" id="KW-0653">Protein transport</keyword>
<feature type="compositionally biased region" description="Acidic residues" evidence="10">
    <location>
        <begin position="307"/>
        <end position="324"/>
    </location>
</feature>
<evidence type="ECO:0000256" key="2">
    <source>
        <dbReference type="ARBA" id="ARBA00004496"/>
    </source>
</evidence>
<evidence type="ECO:0000256" key="4">
    <source>
        <dbReference type="ARBA" id="ARBA00022490"/>
    </source>
</evidence>
<gene>
    <name evidence="13 14 15 16" type="primary">IPO4</name>
</gene>
<keyword evidence="12" id="KW-1185">Reference proteome</keyword>
<dbReference type="InterPro" id="IPR016024">
    <property type="entry name" value="ARM-type_fold"/>
</dbReference>
<dbReference type="InterPro" id="IPR001494">
    <property type="entry name" value="Importin-beta_N"/>
</dbReference>
<dbReference type="RefSeq" id="XP_030042259.1">
    <property type="nucleotide sequence ID" value="XM_030186399.1"/>
</dbReference>
<evidence type="ECO:0000256" key="1">
    <source>
        <dbReference type="ARBA" id="ARBA00004123"/>
    </source>
</evidence>
<evidence type="ECO:0000313" key="14">
    <source>
        <dbReference type="RefSeq" id="XP_030042257.1"/>
    </source>
</evidence>
<dbReference type="SUPFAM" id="SSF48371">
    <property type="entry name" value="ARM repeat"/>
    <property type="match status" value="2"/>
</dbReference>
<dbReference type="RefSeq" id="XP_030042258.1">
    <property type="nucleotide sequence ID" value="XM_030186398.1"/>
</dbReference>
<dbReference type="Proteomes" id="UP000515156">
    <property type="component" value="Chromosome 14"/>
</dbReference>
<dbReference type="InterPro" id="IPR040122">
    <property type="entry name" value="Importin_beta"/>
</dbReference>
<dbReference type="Pfam" id="PF13513">
    <property type="entry name" value="HEAT_EZ"/>
    <property type="match status" value="1"/>
</dbReference>
<evidence type="ECO:0000256" key="5">
    <source>
        <dbReference type="ARBA" id="ARBA00022737"/>
    </source>
</evidence>
<organism evidence="12 15">
    <name type="scientific">Microcaecilia unicolor</name>
    <dbReference type="NCBI Taxonomy" id="1415580"/>
    <lineage>
        <taxon>Eukaryota</taxon>
        <taxon>Metazoa</taxon>
        <taxon>Chordata</taxon>
        <taxon>Craniata</taxon>
        <taxon>Vertebrata</taxon>
        <taxon>Euteleostomi</taxon>
        <taxon>Amphibia</taxon>
        <taxon>Gymnophiona</taxon>
        <taxon>Siphonopidae</taxon>
        <taxon>Microcaecilia</taxon>
    </lineage>
</organism>
<evidence type="ECO:0000256" key="9">
    <source>
        <dbReference type="PROSITE-ProRule" id="PRU00103"/>
    </source>
</evidence>
<protein>
    <submittedName>
        <fullName evidence="13 14">Importin-4 isoform X1</fullName>
    </submittedName>
</protein>
<accession>A0A6P7WPG0</accession>
<dbReference type="RefSeq" id="XP_030042256.1">
    <property type="nucleotide sequence ID" value="XM_030186396.1"/>
</dbReference>
<evidence type="ECO:0000256" key="7">
    <source>
        <dbReference type="ARBA" id="ARBA00022990"/>
    </source>
</evidence>
<feature type="region of interest" description="Disordered" evidence="10">
    <location>
        <begin position="301"/>
        <end position="324"/>
    </location>
</feature>
<reference evidence="13 14" key="1">
    <citation type="submission" date="2025-04" db="UniProtKB">
        <authorList>
            <consortium name="RefSeq"/>
        </authorList>
    </citation>
    <scope>IDENTIFICATION</scope>
</reference>
<dbReference type="Pfam" id="PF25574">
    <property type="entry name" value="TPR_IMB1"/>
    <property type="match status" value="1"/>
</dbReference>
<keyword evidence="5" id="KW-0677">Repeat</keyword>
<dbReference type="SMART" id="SM00913">
    <property type="entry name" value="IBN_N"/>
    <property type="match status" value="1"/>
</dbReference>
<name>A0A6P7WPG0_9AMPH</name>
<dbReference type="GO" id="GO:0005737">
    <property type="term" value="C:cytoplasm"/>
    <property type="evidence" value="ECO:0007669"/>
    <property type="project" value="UniProtKB-SubCell"/>
</dbReference>
<evidence type="ECO:0000259" key="11">
    <source>
        <dbReference type="PROSITE" id="PS50166"/>
    </source>
</evidence>
<dbReference type="Pfam" id="PF03810">
    <property type="entry name" value="IBN_N"/>
    <property type="match status" value="1"/>
</dbReference>
<comment type="subcellular location">
    <subcellularLocation>
        <location evidence="2">Cytoplasm</location>
    </subcellularLocation>
    <subcellularLocation>
        <location evidence="1">Nucleus</location>
    </subcellularLocation>
</comment>
<dbReference type="CTD" id="79711"/>